<protein>
    <recommendedName>
        <fullName evidence="6">Phosphoribosylglycinamide formyltransferase</fullName>
        <ecNumber evidence="6">2.1.2.2</ecNumber>
    </recommendedName>
    <alternativeName>
        <fullName evidence="6">5'-phosphoribosylglycinamide transformylase</fullName>
    </alternativeName>
    <alternativeName>
        <fullName evidence="6">GAR transformylase</fullName>
        <shortName evidence="6">GART</shortName>
    </alternativeName>
</protein>
<dbReference type="NCBIfam" id="TIGR00639">
    <property type="entry name" value="PurN"/>
    <property type="match status" value="1"/>
</dbReference>
<evidence type="ECO:0000256" key="1">
    <source>
        <dbReference type="ARBA" id="ARBA00005054"/>
    </source>
</evidence>
<feature type="binding site" evidence="6">
    <location>
        <position position="107"/>
    </location>
    <ligand>
        <name>(6R)-10-formyltetrahydrofolate</name>
        <dbReference type="ChEBI" id="CHEBI:195366"/>
    </ligand>
</feature>
<comment type="caution">
    <text evidence="8">The sequence shown here is derived from an EMBL/GenBank/DDBJ whole genome shotgun (WGS) entry which is preliminary data.</text>
</comment>
<comment type="catalytic activity">
    <reaction evidence="5 6">
        <text>N(1)-(5-phospho-beta-D-ribosyl)glycinamide + (6R)-10-formyltetrahydrofolate = N(2)-formyl-N(1)-(5-phospho-beta-D-ribosyl)glycinamide + (6S)-5,6,7,8-tetrahydrofolate + H(+)</text>
        <dbReference type="Rhea" id="RHEA:15053"/>
        <dbReference type="ChEBI" id="CHEBI:15378"/>
        <dbReference type="ChEBI" id="CHEBI:57453"/>
        <dbReference type="ChEBI" id="CHEBI:143788"/>
        <dbReference type="ChEBI" id="CHEBI:147286"/>
        <dbReference type="ChEBI" id="CHEBI:195366"/>
        <dbReference type="EC" id="2.1.2.2"/>
    </reaction>
</comment>
<feature type="site" description="Raises pKa of active site His" evidence="6">
    <location>
        <position position="145"/>
    </location>
</feature>
<dbReference type="OrthoDB" id="9806170at2"/>
<evidence type="ECO:0000313" key="8">
    <source>
        <dbReference type="EMBL" id="KEZ53410.1"/>
    </source>
</evidence>
<keyword evidence="9" id="KW-1185">Reference proteome</keyword>
<dbReference type="EMBL" id="JNVC02000002">
    <property type="protein sequence ID" value="KEZ53410.1"/>
    <property type="molecule type" value="Genomic_DNA"/>
</dbReference>
<evidence type="ECO:0000256" key="3">
    <source>
        <dbReference type="ARBA" id="ARBA00022755"/>
    </source>
</evidence>
<feature type="domain" description="Formyl transferase N-terminal" evidence="7">
    <location>
        <begin position="2"/>
        <end position="182"/>
    </location>
</feature>
<organism evidence="8 9">
    <name type="scientific">Metabacillus indicus</name>
    <name type="common">Bacillus indicus</name>
    <dbReference type="NCBI Taxonomy" id="246786"/>
    <lineage>
        <taxon>Bacteria</taxon>
        <taxon>Bacillati</taxon>
        <taxon>Bacillota</taxon>
        <taxon>Bacilli</taxon>
        <taxon>Bacillales</taxon>
        <taxon>Bacillaceae</taxon>
        <taxon>Metabacillus</taxon>
    </lineage>
</organism>
<dbReference type="InterPro" id="IPR004607">
    <property type="entry name" value="GART"/>
</dbReference>
<dbReference type="InterPro" id="IPR002376">
    <property type="entry name" value="Formyl_transf_N"/>
</dbReference>
<dbReference type="UniPathway" id="UPA00074">
    <property type="reaction ID" value="UER00126"/>
</dbReference>
<dbReference type="InterPro" id="IPR036477">
    <property type="entry name" value="Formyl_transf_N_sf"/>
</dbReference>
<dbReference type="GO" id="GO:0006189">
    <property type="term" value="P:'de novo' IMP biosynthetic process"/>
    <property type="evidence" value="ECO:0007669"/>
    <property type="project" value="UniProtKB-UniRule"/>
</dbReference>
<dbReference type="EC" id="2.1.2.2" evidence="6"/>
<evidence type="ECO:0000256" key="5">
    <source>
        <dbReference type="ARBA" id="ARBA00047664"/>
    </source>
</evidence>
<dbReference type="PROSITE" id="PS00373">
    <property type="entry name" value="GART"/>
    <property type="match status" value="1"/>
</dbReference>
<evidence type="ECO:0000256" key="2">
    <source>
        <dbReference type="ARBA" id="ARBA00022679"/>
    </source>
</evidence>
<dbReference type="GO" id="GO:0005829">
    <property type="term" value="C:cytosol"/>
    <property type="evidence" value="ECO:0007669"/>
    <property type="project" value="TreeGrafter"/>
</dbReference>
<dbReference type="InterPro" id="IPR001555">
    <property type="entry name" value="GART_AS"/>
</dbReference>
<dbReference type="SUPFAM" id="SSF53328">
    <property type="entry name" value="Formyltransferase"/>
    <property type="match status" value="1"/>
</dbReference>
<gene>
    <name evidence="6" type="primary">purN</name>
    <name evidence="8" type="ORF">GS18_0207385</name>
</gene>
<feature type="active site" description="Proton donor" evidence="6">
    <location>
        <position position="109"/>
    </location>
</feature>
<dbReference type="Gene3D" id="3.40.50.170">
    <property type="entry name" value="Formyl transferase, N-terminal domain"/>
    <property type="match status" value="1"/>
</dbReference>
<dbReference type="FunFam" id="3.40.50.170:FF:000007">
    <property type="entry name" value="Phosphoribosylglycinamide formyltransferase"/>
    <property type="match status" value="1"/>
</dbReference>
<dbReference type="RefSeq" id="WP_029566470.1">
    <property type="nucleotide sequence ID" value="NZ_JNVC02000002.1"/>
</dbReference>
<proteinExistence type="inferred from homology"/>
<evidence type="ECO:0000313" key="9">
    <source>
        <dbReference type="Proteomes" id="UP000028549"/>
    </source>
</evidence>
<dbReference type="Pfam" id="PF00551">
    <property type="entry name" value="Formyl_trans_N"/>
    <property type="match status" value="1"/>
</dbReference>
<accession>A0A084H1E8</accession>
<comment type="function">
    <text evidence="6">Catalyzes the transfer of a formyl group from 10-formyltetrahydrofolate to 5-phospho-ribosyl-glycinamide (GAR), producing 5-phospho-ribosyl-N-formylglycinamide (FGAR) and tetrahydrofolate.</text>
</comment>
<feature type="binding site" evidence="6">
    <location>
        <position position="65"/>
    </location>
    <ligand>
        <name>(6R)-10-formyltetrahydrofolate</name>
        <dbReference type="ChEBI" id="CHEBI:195366"/>
    </ligand>
</feature>
<dbReference type="AlphaFoldDB" id="A0A084H1E8"/>
<dbReference type="STRING" id="246786.GS18_0207385"/>
<feature type="binding site" evidence="6">
    <location>
        <begin position="90"/>
        <end position="93"/>
    </location>
    <ligand>
        <name>(6R)-10-formyltetrahydrofolate</name>
        <dbReference type="ChEBI" id="CHEBI:195366"/>
    </ligand>
</feature>
<sequence length="193" mass="21353">MMKIAVFASGSGSNFQAILNEIKRGKLEAEVVLLVCDRPGARVVERAQKENIPVFEFSPKEFSSKAAFETLILRQLEQYGVNYVVLAGYMRLIGETLLTACPERIINLHPSLLPAFPGKDAIGQAFRAGVKVTGITIHFVDAGMDTGPIIAQQALEVEDTDTPETLAEKIHQLEHAHYPHVLQSLFQKRKLEV</sequence>
<dbReference type="HAMAP" id="MF_01930">
    <property type="entry name" value="PurN"/>
    <property type="match status" value="1"/>
</dbReference>
<reference evidence="8 9" key="1">
    <citation type="journal article" date="2005" name="Int. J. Syst. Evol. Microbiol.">
        <title>Bacillus cibi sp. nov., isolated from jeotgal, a traditional Korean fermented seafood.</title>
        <authorList>
            <person name="Yoon J.H."/>
            <person name="Lee C.H."/>
            <person name="Oh T.K."/>
        </authorList>
    </citation>
    <scope>NUCLEOTIDE SEQUENCE [LARGE SCALE GENOMIC DNA]</scope>
    <source>
        <strain evidence="8 9">DSM 16189</strain>
    </source>
</reference>
<dbReference type="Proteomes" id="UP000028549">
    <property type="component" value="Unassembled WGS sequence"/>
</dbReference>
<keyword evidence="3 6" id="KW-0658">Purine biosynthesis</keyword>
<keyword evidence="2 6" id="KW-0808">Transferase</keyword>
<dbReference type="CDD" id="cd08645">
    <property type="entry name" value="FMT_core_GART"/>
    <property type="match status" value="1"/>
</dbReference>
<feature type="binding site" evidence="6">
    <location>
        <begin position="12"/>
        <end position="14"/>
    </location>
    <ligand>
        <name>N(1)-(5-phospho-beta-D-ribosyl)glycinamide</name>
        <dbReference type="ChEBI" id="CHEBI:143788"/>
    </ligand>
</feature>
<dbReference type="GO" id="GO:0004644">
    <property type="term" value="F:phosphoribosylglycinamide formyltransferase activity"/>
    <property type="evidence" value="ECO:0007669"/>
    <property type="project" value="UniProtKB-UniRule"/>
</dbReference>
<evidence type="ECO:0000259" key="7">
    <source>
        <dbReference type="Pfam" id="PF00551"/>
    </source>
</evidence>
<evidence type="ECO:0000256" key="6">
    <source>
        <dbReference type="HAMAP-Rule" id="MF_01930"/>
    </source>
</evidence>
<comment type="similarity">
    <text evidence="4 6">Belongs to the GART family.</text>
</comment>
<comment type="pathway">
    <text evidence="1 6">Purine metabolism; IMP biosynthesis via de novo pathway; N(2)-formyl-N(1)-(5-phospho-D-ribosyl)glycinamide from N(1)-(5-phospho-D-ribosyl)glycinamide (10-formyl THF route): step 1/1.</text>
</comment>
<dbReference type="PANTHER" id="PTHR43369">
    <property type="entry name" value="PHOSPHORIBOSYLGLYCINAMIDE FORMYLTRANSFERASE"/>
    <property type="match status" value="1"/>
</dbReference>
<evidence type="ECO:0000256" key="4">
    <source>
        <dbReference type="ARBA" id="ARBA00038440"/>
    </source>
</evidence>
<name>A0A084H1E8_METID</name>
<dbReference type="PANTHER" id="PTHR43369:SF2">
    <property type="entry name" value="PHOSPHORIBOSYLGLYCINAMIDE FORMYLTRANSFERASE"/>
    <property type="match status" value="1"/>
</dbReference>